<dbReference type="EMBL" id="NMQW01000043">
    <property type="protein sequence ID" value="OXM83582.1"/>
    <property type="molecule type" value="Genomic_DNA"/>
</dbReference>
<dbReference type="Proteomes" id="UP000215509">
    <property type="component" value="Unassembled WGS sequence"/>
</dbReference>
<evidence type="ECO:0000259" key="1">
    <source>
        <dbReference type="Pfam" id="PF01261"/>
    </source>
</evidence>
<organism evidence="2 3">
    <name type="scientific">Paenibacillus rigui</name>
    <dbReference type="NCBI Taxonomy" id="554312"/>
    <lineage>
        <taxon>Bacteria</taxon>
        <taxon>Bacillati</taxon>
        <taxon>Bacillota</taxon>
        <taxon>Bacilli</taxon>
        <taxon>Bacillales</taxon>
        <taxon>Paenibacillaceae</taxon>
        <taxon>Paenibacillus</taxon>
    </lineage>
</organism>
<keyword evidence="3" id="KW-1185">Reference proteome</keyword>
<dbReference type="Pfam" id="PF01261">
    <property type="entry name" value="AP_endonuc_2"/>
    <property type="match status" value="1"/>
</dbReference>
<keyword evidence="2" id="KW-0413">Isomerase</keyword>
<dbReference type="Gene3D" id="3.20.20.150">
    <property type="entry name" value="Divalent-metal-dependent TIM barrel enzymes"/>
    <property type="match status" value="1"/>
</dbReference>
<proteinExistence type="predicted"/>
<reference evidence="2 3" key="1">
    <citation type="submission" date="2017-07" db="EMBL/GenBank/DDBJ databases">
        <title>Genome sequencing and assembly of Paenibacillus rigui.</title>
        <authorList>
            <person name="Mayilraj S."/>
        </authorList>
    </citation>
    <scope>NUCLEOTIDE SEQUENCE [LARGE SCALE GENOMIC DNA]</scope>
    <source>
        <strain evidence="2 3">JCM 16352</strain>
    </source>
</reference>
<accession>A0A229UJL3</accession>
<dbReference type="PANTHER" id="PTHR12110">
    <property type="entry name" value="HYDROXYPYRUVATE ISOMERASE"/>
    <property type="match status" value="1"/>
</dbReference>
<feature type="domain" description="Xylose isomerase-like TIM barrel" evidence="1">
    <location>
        <begin position="27"/>
        <end position="232"/>
    </location>
</feature>
<dbReference type="OrthoDB" id="9798407at2"/>
<protein>
    <submittedName>
        <fullName evidence="2">Xylose isomerase</fullName>
    </submittedName>
</protein>
<evidence type="ECO:0000313" key="2">
    <source>
        <dbReference type="EMBL" id="OXM83582.1"/>
    </source>
</evidence>
<dbReference type="InterPro" id="IPR013022">
    <property type="entry name" value="Xyl_isomerase-like_TIM-brl"/>
</dbReference>
<dbReference type="SUPFAM" id="SSF51658">
    <property type="entry name" value="Xylose isomerase-like"/>
    <property type="match status" value="1"/>
</dbReference>
<name>A0A229UJL3_9BACL</name>
<dbReference type="InterPro" id="IPR050312">
    <property type="entry name" value="IolE/XylAMocC-like"/>
</dbReference>
<dbReference type="PANTHER" id="PTHR12110:SF41">
    <property type="entry name" value="INOSOSE DEHYDRATASE"/>
    <property type="match status" value="1"/>
</dbReference>
<comment type="caution">
    <text evidence="2">The sequence shown here is derived from an EMBL/GenBank/DDBJ whole genome shotgun (WGS) entry which is preliminary data.</text>
</comment>
<dbReference type="GO" id="GO:0016853">
    <property type="term" value="F:isomerase activity"/>
    <property type="evidence" value="ECO:0007669"/>
    <property type="project" value="UniProtKB-KW"/>
</dbReference>
<dbReference type="InterPro" id="IPR036237">
    <property type="entry name" value="Xyl_isomerase-like_sf"/>
</dbReference>
<evidence type="ECO:0000313" key="3">
    <source>
        <dbReference type="Proteomes" id="UP000215509"/>
    </source>
</evidence>
<dbReference type="AlphaFoldDB" id="A0A229UJL3"/>
<sequence>MKMQIAAQLYTLREHLKTPEDIAATLKKVKQIGYNAVQVSGVGPIDNQALKDLADQEQLTICATHIPFSDLTDKLDEVIAKHQLWGCKYVGLGGLPQEYRASREGYSSFAKLATDIGRKLKEAGLTFIYHNHDFEFVKFDGKTGMDILLEETDPSTVDFELDVYWVQAGGADPAEWIRKVEGRMKVVHLKDMIVTGPREPRFAEVGEGNMNFTRILEACEDIGVEWAAVEQDQTYERDPFESLAISLRNLQSRGFGLQG</sequence>
<gene>
    <name evidence="2" type="ORF">CF651_25090</name>
</gene>